<dbReference type="EMBL" id="CAJVQC010008443">
    <property type="protein sequence ID" value="CAG8592508.1"/>
    <property type="molecule type" value="Genomic_DNA"/>
</dbReference>
<organism evidence="1 2">
    <name type="scientific">Racocetra persica</name>
    <dbReference type="NCBI Taxonomy" id="160502"/>
    <lineage>
        <taxon>Eukaryota</taxon>
        <taxon>Fungi</taxon>
        <taxon>Fungi incertae sedis</taxon>
        <taxon>Mucoromycota</taxon>
        <taxon>Glomeromycotina</taxon>
        <taxon>Glomeromycetes</taxon>
        <taxon>Diversisporales</taxon>
        <taxon>Gigasporaceae</taxon>
        <taxon>Racocetra</taxon>
    </lineage>
</organism>
<name>A0ACA9MIU2_9GLOM</name>
<dbReference type="Proteomes" id="UP000789920">
    <property type="component" value="Unassembled WGS sequence"/>
</dbReference>
<accession>A0ACA9MIU2</accession>
<keyword evidence="2" id="KW-1185">Reference proteome</keyword>
<comment type="caution">
    <text evidence="1">The sequence shown here is derived from an EMBL/GenBank/DDBJ whole genome shotgun (WGS) entry which is preliminary data.</text>
</comment>
<reference evidence="1" key="1">
    <citation type="submission" date="2021-06" db="EMBL/GenBank/DDBJ databases">
        <authorList>
            <person name="Kallberg Y."/>
            <person name="Tangrot J."/>
            <person name="Rosling A."/>
        </authorList>
    </citation>
    <scope>NUCLEOTIDE SEQUENCE</scope>
    <source>
        <strain evidence="1">MA461A</strain>
    </source>
</reference>
<protein>
    <submittedName>
        <fullName evidence="1">34022_t:CDS:1</fullName>
    </submittedName>
</protein>
<gene>
    <name evidence="1" type="ORF">RPERSI_LOCUS5593</name>
</gene>
<sequence>MSDQEFRKKPSSVIFGDIGTSPLYVFTGIFKNPPTDPRDIYVLRADDNGEGGTFALYSLLSRHSGISVRGNSSPDDLTISKHDSISVSGSPEGPNFIKRSKTVQIILLGVVLIGASLVMSDGLLTPAISVISAVEGMAVSAPSLKPAIVPISCIILVVLFLLQQFGTGKVGNLFAPIVSLWFIALASVGIWNISQYPEIFKAYNPYYAFDYFIRKQDSG</sequence>
<feature type="non-terminal residue" evidence="1">
    <location>
        <position position="219"/>
    </location>
</feature>
<proteinExistence type="predicted"/>
<evidence type="ECO:0000313" key="2">
    <source>
        <dbReference type="Proteomes" id="UP000789920"/>
    </source>
</evidence>
<evidence type="ECO:0000313" key="1">
    <source>
        <dbReference type="EMBL" id="CAG8592508.1"/>
    </source>
</evidence>